<dbReference type="InterPro" id="IPR036259">
    <property type="entry name" value="MFS_trans_sf"/>
</dbReference>
<sequence>MDGPDKGWAWAVAFAVCAINFIMAGLGRMSGILYVAFIDIYGVDRKGASTPFSVRSSTRNLLGPVVGILGQKYGIQVVIISGAFMSTISAALCFFADDIGWITLLWGGLGGIGTALTTVLGQVVIGQYFKKYRTTAIGMGFSGGCVGSFLFPTLMEWLLYNCGIEGTFLIISGIIMHCIPASMILKKPPWLTKKPAKASQNGVTQEANNYSIKYEKERNESPENVMDFLFLRSNSELVLKLLLLKTPGDESNNKILEVEKESHNSAQICILESLEDMYSFQENYRTNGPFHDEPAYKNNIVRGLLLESGFKSIANPRSRSFNVEKTTESSGGKNSNGNWTRRSSIPEVSKMCKKVSRQYVLLKIKNLLYTNPNQILLLFPDENRTNILKVFAELRKLYFNHDWSQYEIENNKPPPKNCQKASDKNLPILFGTFSRL</sequence>
<keyword evidence="2" id="KW-1133">Transmembrane helix</keyword>
<dbReference type="PANTHER" id="PTHR11360:SF303">
    <property type="entry name" value="MAJOR FACILITATOR SUPERFAMILY (MFS) PROFILE DOMAIN-CONTAINING PROTEIN"/>
    <property type="match status" value="1"/>
</dbReference>
<feature type="transmembrane region" description="Helical" evidence="2">
    <location>
        <begin position="77"/>
        <end position="97"/>
    </location>
</feature>
<evidence type="ECO:0000313" key="3">
    <source>
        <dbReference type="EMBL" id="CAL1273196.1"/>
    </source>
</evidence>
<reference evidence="3 4" key="1">
    <citation type="submission" date="2024-04" db="EMBL/GenBank/DDBJ databases">
        <authorList>
            <person name="Rising A."/>
            <person name="Reimegard J."/>
            <person name="Sonavane S."/>
            <person name="Akerstrom W."/>
            <person name="Nylinder S."/>
            <person name="Hedman E."/>
            <person name="Kallberg Y."/>
        </authorList>
    </citation>
    <scope>NUCLEOTIDE SEQUENCE [LARGE SCALE GENOMIC DNA]</scope>
</reference>
<accession>A0AAV1ZN45</accession>
<feature type="transmembrane region" description="Helical" evidence="2">
    <location>
        <begin position="137"/>
        <end position="160"/>
    </location>
</feature>
<comment type="caution">
    <text evidence="3">The sequence shown here is derived from an EMBL/GenBank/DDBJ whole genome shotgun (WGS) entry which is preliminary data.</text>
</comment>
<dbReference type="SUPFAM" id="SSF103473">
    <property type="entry name" value="MFS general substrate transporter"/>
    <property type="match status" value="1"/>
</dbReference>
<keyword evidence="2" id="KW-0812">Transmembrane</keyword>
<dbReference type="EMBL" id="CAXIEN010000066">
    <property type="protein sequence ID" value="CAL1273196.1"/>
    <property type="molecule type" value="Genomic_DNA"/>
</dbReference>
<dbReference type="Proteomes" id="UP001497382">
    <property type="component" value="Unassembled WGS sequence"/>
</dbReference>
<dbReference type="AlphaFoldDB" id="A0AAV1ZN45"/>
<keyword evidence="4" id="KW-1185">Reference proteome</keyword>
<dbReference type="PANTHER" id="PTHR11360">
    <property type="entry name" value="MONOCARBOXYLATE TRANSPORTER"/>
    <property type="match status" value="1"/>
</dbReference>
<dbReference type="Pfam" id="PF07690">
    <property type="entry name" value="MFS_1"/>
    <property type="match status" value="1"/>
</dbReference>
<evidence type="ECO:0000313" key="4">
    <source>
        <dbReference type="Proteomes" id="UP001497382"/>
    </source>
</evidence>
<dbReference type="Gene3D" id="1.20.1250.20">
    <property type="entry name" value="MFS general substrate transporter like domains"/>
    <property type="match status" value="1"/>
</dbReference>
<feature type="transmembrane region" description="Helical" evidence="2">
    <location>
        <begin position="166"/>
        <end position="185"/>
    </location>
</feature>
<feature type="transmembrane region" description="Helical" evidence="2">
    <location>
        <begin position="103"/>
        <end position="125"/>
    </location>
</feature>
<protein>
    <submittedName>
        <fullName evidence="3">Uncharacterized protein</fullName>
    </submittedName>
</protein>
<organism evidence="3 4">
    <name type="scientific">Larinioides sclopetarius</name>
    <dbReference type="NCBI Taxonomy" id="280406"/>
    <lineage>
        <taxon>Eukaryota</taxon>
        <taxon>Metazoa</taxon>
        <taxon>Ecdysozoa</taxon>
        <taxon>Arthropoda</taxon>
        <taxon>Chelicerata</taxon>
        <taxon>Arachnida</taxon>
        <taxon>Araneae</taxon>
        <taxon>Araneomorphae</taxon>
        <taxon>Entelegynae</taxon>
        <taxon>Araneoidea</taxon>
        <taxon>Araneidae</taxon>
        <taxon>Larinioides</taxon>
    </lineage>
</organism>
<feature type="region of interest" description="Disordered" evidence="1">
    <location>
        <begin position="321"/>
        <end position="342"/>
    </location>
</feature>
<dbReference type="GO" id="GO:0008028">
    <property type="term" value="F:monocarboxylic acid transmembrane transporter activity"/>
    <property type="evidence" value="ECO:0007669"/>
    <property type="project" value="TreeGrafter"/>
</dbReference>
<evidence type="ECO:0000256" key="2">
    <source>
        <dbReference type="SAM" id="Phobius"/>
    </source>
</evidence>
<feature type="transmembrane region" description="Helical" evidence="2">
    <location>
        <begin position="12"/>
        <end position="37"/>
    </location>
</feature>
<dbReference type="InterPro" id="IPR050327">
    <property type="entry name" value="Proton-linked_MCT"/>
</dbReference>
<gene>
    <name evidence="3" type="ORF">LARSCL_LOCUS6754</name>
</gene>
<name>A0AAV1ZN45_9ARAC</name>
<keyword evidence="2" id="KW-0472">Membrane</keyword>
<dbReference type="InterPro" id="IPR011701">
    <property type="entry name" value="MFS"/>
</dbReference>
<proteinExistence type="predicted"/>
<evidence type="ECO:0000256" key="1">
    <source>
        <dbReference type="SAM" id="MobiDB-lite"/>
    </source>
</evidence>